<sequence>MHETLTAVNDSTVSGLGRLARFFGFSEVMGHLYGTLLLSPQPLSLDDLGDTLEISKGSVSMNMRDLERWGMAKEVWVRGERRKFYKAESDMWEVIRSVLGRREQREVQLALQVLGESVQKLQAAEYDLSPEEQQLARFYLDRIDDLQAFFQFAQLALHALLGGEKTLDFDAITKIKIE</sequence>
<dbReference type="SUPFAM" id="SSF46785">
    <property type="entry name" value="Winged helix' DNA-binding domain"/>
    <property type="match status" value="1"/>
</dbReference>
<dbReference type="Proteomes" id="UP000215027">
    <property type="component" value="Chromosome I"/>
</dbReference>
<dbReference type="AlphaFoldDB" id="A0A160T459"/>
<gene>
    <name evidence="5" type="ORF">CFX0092_A1597</name>
</gene>
<evidence type="ECO:0000256" key="4">
    <source>
        <dbReference type="PIRNR" id="PIRNR006707"/>
    </source>
</evidence>
<dbReference type="InterPro" id="IPR052362">
    <property type="entry name" value="HTH-GbsR_regulator"/>
</dbReference>
<accession>A0A160T459</accession>
<evidence type="ECO:0000313" key="5">
    <source>
        <dbReference type="EMBL" id="CUS03475.2"/>
    </source>
</evidence>
<dbReference type="PANTHER" id="PTHR38465:SF1">
    <property type="entry name" value="HTH-TYPE TRANSCRIPTIONAL REGULATOR MJ1563-RELATED"/>
    <property type="match status" value="1"/>
</dbReference>
<dbReference type="EMBL" id="LN890655">
    <property type="protein sequence ID" value="CUS03475.2"/>
    <property type="molecule type" value="Genomic_DNA"/>
</dbReference>
<keyword evidence="3 4" id="KW-0804">Transcription</keyword>
<evidence type="ECO:0000256" key="2">
    <source>
        <dbReference type="ARBA" id="ARBA00023125"/>
    </source>
</evidence>
<organism evidence="5 6">
    <name type="scientific">Candidatus Promineifilum breve</name>
    <dbReference type="NCBI Taxonomy" id="1806508"/>
    <lineage>
        <taxon>Bacteria</taxon>
        <taxon>Bacillati</taxon>
        <taxon>Chloroflexota</taxon>
        <taxon>Ardenticatenia</taxon>
        <taxon>Candidatus Promineifilales</taxon>
        <taxon>Candidatus Promineifilaceae</taxon>
        <taxon>Candidatus Promineifilum</taxon>
    </lineage>
</organism>
<dbReference type="InterPro" id="IPR036390">
    <property type="entry name" value="WH_DNA-bd_sf"/>
</dbReference>
<evidence type="ECO:0000256" key="1">
    <source>
        <dbReference type="ARBA" id="ARBA00023015"/>
    </source>
</evidence>
<proteinExistence type="inferred from homology"/>
<evidence type="ECO:0000256" key="3">
    <source>
        <dbReference type="ARBA" id="ARBA00023163"/>
    </source>
</evidence>
<dbReference type="OrthoDB" id="280350at2"/>
<keyword evidence="1 4" id="KW-0805">Transcription regulation</keyword>
<reference evidence="5" key="1">
    <citation type="submission" date="2016-01" db="EMBL/GenBank/DDBJ databases">
        <authorList>
            <person name="Mcilroy J.S."/>
            <person name="Karst M S."/>
            <person name="Albertsen M."/>
        </authorList>
    </citation>
    <scope>NUCLEOTIDE SEQUENCE</scope>
    <source>
        <strain evidence="5">Cfx-K</strain>
    </source>
</reference>
<dbReference type="InterPro" id="IPR026282">
    <property type="entry name" value="MJ1563"/>
</dbReference>
<dbReference type="KEGG" id="pbf:CFX0092_A1597"/>
<dbReference type="PANTHER" id="PTHR38465">
    <property type="entry name" value="HTH-TYPE TRANSCRIPTIONAL REGULATOR MJ1563-RELATED"/>
    <property type="match status" value="1"/>
</dbReference>
<dbReference type="Gene3D" id="1.10.10.10">
    <property type="entry name" value="Winged helix-like DNA-binding domain superfamily/Winged helix DNA-binding domain"/>
    <property type="match status" value="1"/>
</dbReference>
<dbReference type="InterPro" id="IPR036388">
    <property type="entry name" value="WH-like_DNA-bd_sf"/>
</dbReference>
<keyword evidence="2 4" id="KW-0238">DNA-binding</keyword>
<evidence type="ECO:0000313" key="6">
    <source>
        <dbReference type="Proteomes" id="UP000215027"/>
    </source>
</evidence>
<name>A0A160T459_9CHLR</name>
<dbReference type="PIRSF" id="PIRSF006707">
    <property type="entry name" value="MJ1563"/>
    <property type="match status" value="1"/>
</dbReference>
<dbReference type="RefSeq" id="WP_095042967.1">
    <property type="nucleotide sequence ID" value="NZ_LN890655.1"/>
</dbReference>
<protein>
    <recommendedName>
        <fullName evidence="4">HTH-type transcriptional regulator</fullName>
    </recommendedName>
</protein>
<comment type="similarity">
    <text evidence="4">Belongs to the GbsR family.</text>
</comment>
<keyword evidence="6" id="KW-1185">Reference proteome</keyword>
<dbReference type="GO" id="GO:0003677">
    <property type="term" value="F:DNA binding"/>
    <property type="evidence" value="ECO:0007669"/>
    <property type="project" value="UniProtKB-UniRule"/>
</dbReference>